<dbReference type="FunCoup" id="A0A2R6QIA7">
    <property type="interactions" value="157"/>
</dbReference>
<dbReference type="PROSITE" id="PS00560">
    <property type="entry name" value="CARBOXYPEPT_SER_HIS"/>
    <property type="match status" value="1"/>
</dbReference>
<dbReference type="InParanoid" id="A0A2R6QIA7"/>
<dbReference type="PANTHER" id="PTHR11802:SF32">
    <property type="entry name" value="SERINE CARBOXYPEPTIDASE-LIKE 29"/>
    <property type="match status" value="1"/>
</dbReference>
<evidence type="ECO:0000256" key="8">
    <source>
        <dbReference type="ARBA" id="ARBA00023157"/>
    </source>
</evidence>
<dbReference type="InterPro" id="IPR029058">
    <property type="entry name" value="AB_hydrolase_fold"/>
</dbReference>
<evidence type="ECO:0000256" key="6">
    <source>
        <dbReference type="ARBA" id="ARBA00022729"/>
    </source>
</evidence>
<dbReference type="Gene3D" id="3.40.50.11320">
    <property type="match status" value="1"/>
</dbReference>
<keyword evidence="5 10" id="KW-0645">Protease</keyword>
<keyword evidence="12" id="KW-1185">Reference proteome</keyword>
<organism evidence="11 12">
    <name type="scientific">Actinidia chinensis var. chinensis</name>
    <name type="common">Chinese soft-hair kiwi</name>
    <dbReference type="NCBI Taxonomy" id="1590841"/>
    <lineage>
        <taxon>Eukaryota</taxon>
        <taxon>Viridiplantae</taxon>
        <taxon>Streptophyta</taxon>
        <taxon>Embryophyta</taxon>
        <taxon>Tracheophyta</taxon>
        <taxon>Spermatophyta</taxon>
        <taxon>Magnoliopsida</taxon>
        <taxon>eudicotyledons</taxon>
        <taxon>Gunneridae</taxon>
        <taxon>Pentapetalae</taxon>
        <taxon>asterids</taxon>
        <taxon>Ericales</taxon>
        <taxon>Actinidiaceae</taxon>
        <taxon>Actinidia</taxon>
    </lineage>
</organism>
<evidence type="ECO:0000313" key="12">
    <source>
        <dbReference type="Proteomes" id="UP000241394"/>
    </source>
</evidence>
<keyword evidence="9" id="KW-0325">Glycoprotein</keyword>
<keyword evidence="7 10" id="KW-0378">Hydrolase</keyword>
<sequence length="474" mass="53246">MPNLKWVFVLCLCIFINNLCISSCTTSFSPDPLAQQQLDRVFALPGQNFSLSFAHYSGYVTVNEESGRALFYWFVEAIDDPFSKPIVLWLNGGPGCSSIAYGMAEEIGPFHIEKDGKTLYLNPYSWNQVANILFLDSPVGVGFSYSNTSSDLLNNGDNRTASDSLAFLLKWFERFPQYKGRDFYISGESYAGHYVPQLSQAIARYNSARKEKTINLKGYMVGNALTDDYQDHLGVFEFMWAAGMISDQTYQQLNVLCDLQPFIHSSKQCDKVLDIASNELGDIDPYSIFTPPCTTSSSSQNRLVKKRWRMVGHIGRTYDPCTEKHSVVYFNQPEVQTALHVHPGNAPSRWDTCSDLVNLNWKDSPTSVLDIYRELMDSGLRIWIFSGDTDSVIPVTSTRYSVNALKLPTVGPWRAWYDDGQVGGWTQEYEGLTFVTVRGAGHEVPLHKPKQALTLIESFLVGSSMPAFEHVSDS</sequence>
<dbReference type="Pfam" id="PF00450">
    <property type="entry name" value="Peptidase_S10"/>
    <property type="match status" value="1"/>
</dbReference>
<feature type="signal peptide" evidence="10">
    <location>
        <begin position="1"/>
        <end position="22"/>
    </location>
</feature>
<dbReference type="OrthoDB" id="443318at2759"/>
<evidence type="ECO:0000256" key="2">
    <source>
        <dbReference type="ARBA" id="ARBA00009431"/>
    </source>
</evidence>
<name>A0A2R6QIA7_ACTCC</name>
<evidence type="ECO:0000313" key="11">
    <source>
        <dbReference type="EMBL" id="PSS08360.1"/>
    </source>
</evidence>
<dbReference type="InterPro" id="IPR033124">
    <property type="entry name" value="Ser_caboxypep_his_AS"/>
</dbReference>
<evidence type="ECO:0000256" key="7">
    <source>
        <dbReference type="ARBA" id="ARBA00022801"/>
    </source>
</evidence>
<dbReference type="InterPro" id="IPR018202">
    <property type="entry name" value="Ser_caboxypep_ser_AS"/>
</dbReference>
<dbReference type="PANTHER" id="PTHR11802">
    <property type="entry name" value="SERINE PROTEASE FAMILY S10 SERINE CARBOXYPEPTIDASE"/>
    <property type="match status" value="1"/>
</dbReference>
<gene>
    <name evidence="11" type="ORF">CEY00_Acc18695</name>
</gene>
<dbReference type="PRINTS" id="PR00724">
    <property type="entry name" value="CRBOXYPTASEC"/>
</dbReference>
<dbReference type="STRING" id="1590841.A0A2R6QIA7"/>
<dbReference type="GO" id="GO:0005773">
    <property type="term" value="C:vacuole"/>
    <property type="evidence" value="ECO:0007669"/>
    <property type="project" value="TreeGrafter"/>
</dbReference>
<comment type="caution">
    <text evidence="11">The sequence shown here is derived from an EMBL/GenBank/DDBJ whole genome shotgun (WGS) entry which is preliminary data.</text>
</comment>
<dbReference type="AlphaFoldDB" id="A0A2R6QIA7"/>
<dbReference type="GO" id="GO:0004185">
    <property type="term" value="F:serine-type carboxypeptidase activity"/>
    <property type="evidence" value="ECO:0007669"/>
    <property type="project" value="UniProtKB-UniRule"/>
</dbReference>
<dbReference type="Proteomes" id="UP000241394">
    <property type="component" value="Chromosome LG16"/>
</dbReference>
<comment type="similarity">
    <text evidence="2 10">Belongs to the peptidase S10 family.</text>
</comment>
<dbReference type="InterPro" id="IPR001563">
    <property type="entry name" value="Peptidase_S10"/>
</dbReference>
<dbReference type="OMA" id="AAPYVWK"/>
<dbReference type="Gene3D" id="3.40.50.1820">
    <property type="entry name" value="alpha/beta hydrolase"/>
    <property type="match status" value="1"/>
</dbReference>
<dbReference type="FunFam" id="3.40.50.1820:FF:000579">
    <property type="entry name" value="Carboxypeptidase"/>
    <property type="match status" value="1"/>
</dbReference>
<protein>
    <recommendedName>
        <fullName evidence="10">Carboxypeptidase</fullName>
        <ecNumber evidence="10">3.4.16.-</ecNumber>
    </recommendedName>
</protein>
<accession>A0A2R6QIA7</accession>
<evidence type="ECO:0000256" key="9">
    <source>
        <dbReference type="ARBA" id="ARBA00023180"/>
    </source>
</evidence>
<dbReference type="Gene3D" id="6.10.250.940">
    <property type="match status" value="1"/>
</dbReference>
<keyword evidence="8" id="KW-1015">Disulfide bond</keyword>
<proteinExistence type="inferred from homology"/>
<dbReference type="Gramene" id="PSS08360">
    <property type="protein sequence ID" value="PSS08360"/>
    <property type="gene ID" value="CEY00_Acc18695"/>
</dbReference>
<evidence type="ECO:0000256" key="3">
    <source>
        <dbReference type="ARBA" id="ARBA00022525"/>
    </source>
</evidence>
<dbReference type="EMBL" id="NKQK01000016">
    <property type="protein sequence ID" value="PSS08360.1"/>
    <property type="molecule type" value="Genomic_DNA"/>
</dbReference>
<dbReference type="SUPFAM" id="SSF53474">
    <property type="entry name" value="alpha/beta-Hydrolases"/>
    <property type="match status" value="1"/>
</dbReference>
<keyword evidence="6 10" id="KW-0732">Signal</keyword>
<dbReference type="FunFam" id="3.40.50.11320:FF:000001">
    <property type="entry name" value="Carboxypeptidase"/>
    <property type="match status" value="1"/>
</dbReference>
<feature type="chain" id="PRO_5015213512" description="Carboxypeptidase" evidence="10">
    <location>
        <begin position="23"/>
        <end position="474"/>
    </location>
</feature>
<evidence type="ECO:0000256" key="10">
    <source>
        <dbReference type="RuleBase" id="RU361156"/>
    </source>
</evidence>
<reference evidence="11 12" key="1">
    <citation type="submission" date="2017-07" db="EMBL/GenBank/DDBJ databases">
        <title>An improved, manually edited Actinidia chinensis var. chinensis (kiwifruit) genome highlights the challenges associated with draft genomes and gene prediction in plants.</title>
        <authorList>
            <person name="Pilkington S."/>
            <person name="Crowhurst R."/>
            <person name="Hilario E."/>
            <person name="Nardozza S."/>
            <person name="Fraser L."/>
            <person name="Peng Y."/>
            <person name="Gunaseelan K."/>
            <person name="Simpson R."/>
            <person name="Tahir J."/>
            <person name="Deroles S."/>
            <person name="Templeton K."/>
            <person name="Luo Z."/>
            <person name="Davy M."/>
            <person name="Cheng C."/>
            <person name="Mcneilage M."/>
            <person name="Scaglione D."/>
            <person name="Liu Y."/>
            <person name="Zhang Q."/>
            <person name="Datson P."/>
            <person name="De Silva N."/>
            <person name="Gardiner S."/>
            <person name="Bassett H."/>
            <person name="Chagne D."/>
            <person name="Mccallum J."/>
            <person name="Dzierzon H."/>
            <person name="Deng C."/>
            <person name="Wang Y.-Y."/>
            <person name="Barron N."/>
            <person name="Manako K."/>
            <person name="Bowen J."/>
            <person name="Foster T."/>
            <person name="Erridge Z."/>
            <person name="Tiffin H."/>
            <person name="Waite C."/>
            <person name="Davies K."/>
            <person name="Grierson E."/>
            <person name="Laing W."/>
            <person name="Kirk R."/>
            <person name="Chen X."/>
            <person name="Wood M."/>
            <person name="Montefiori M."/>
            <person name="Brummell D."/>
            <person name="Schwinn K."/>
            <person name="Catanach A."/>
            <person name="Fullerton C."/>
            <person name="Li D."/>
            <person name="Meiyalaghan S."/>
            <person name="Nieuwenhuizen N."/>
            <person name="Read N."/>
            <person name="Prakash R."/>
            <person name="Hunter D."/>
            <person name="Zhang H."/>
            <person name="Mckenzie M."/>
            <person name="Knabel M."/>
            <person name="Harris A."/>
            <person name="Allan A."/>
            <person name="Chen A."/>
            <person name="Janssen B."/>
            <person name="Plunkett B."/>
            <person name="Dwamena C."/>
            <person name="Voogd C."/>
            <person name="Leif D."/>
            <person name="Lafferty D."/>
            <person name="Souleyre E."/>
            <person name="Varkonyi-Gasic E."/>
            <person name="Gambi F."/>
            <person name="Hanley J."/>
            <person name="Yao J.-L."/>
            <person name="Cheung J."/>
            <person name="David K."/>
            <person name="Warren B."/>
            <person name="Marsh K."/>
            <person name="Snowden K."/>
            <person name="Lin-Wang K."/>
            <person name="Brian L."/>
            <person name="Martinez-Sanchez M."/>
            <person name="Wang M."/>
            <person name="Ileperuma N."/>
            <person name="Macnee N."/>
            <person name="Campin R."/>
            <person name="Mcatee P."/>
            <person name="Drummond R."/>
            <person name="Espley R."/>
            <person name="Ireland H."/>
            <person name="Wu R."/>
            <person name="Atkinson R."/>
            <person name="Karunairetnam S."/>
            <person name="Bulley S."/>
            <person name="Chunkath S."/>
            <person name="Hanley Z."/>
            <person name="Storey R."/>
            <person name="Thrimawithana A."/>
            <person name="Thomson S."/>
            <person name="David C."/>
            <person name="Testolin R."/>
        </authorList>
    </citation>
    <scope>NUCLEOTIDE SEQUENCE [LARGE SCALE GENOMIC DNA]</scope>
    <source>
        <strain evidence="12">cv. Red5</strain>
        <tissue evidence="11">Young leaf</tissue>
    </source>
</reference>
<keyword evidence="4 10" id="KW-0121">Carboxypeptidase</keyword>
<comment type="subcellular location">
    <subcellularLocation>
        <location evidence="1">Secreted</location>
    </subcellularLocation>
</comment>
<dbReference type="GO" id="GO:0005576">
    <property type="term" value="C:extracellular region"/>
    <property type="evidence" value="ECO:0007669"/>
    <property type="project" value="UniProtKB-SubCell"/>
</dbReference>
<keyword evidence="3" id="KW-0964">Secreted</keyword>
<dbReference type="EC" id="3.4.16.-" evidence="10"/>
<evidence type="ECO:0000256" key="5">
    <source>
        <dbReference type="ARBA" id="ARBA00022670"/>
    </source>
</evidence>
<reference evidence="12" key="2">
    <citation type="journal article" date="2018" name="BMC Genomics">
        <title>A manually annotated Actinidia chinensis var. chinensis (kiwifruit) genome highlights the challenges associated with draft genomes and gene prediction in plants.</title>
        <authorList>
            <person name="Pilkington S.M."/>
            <person name="Crowhurst R."/>
            <person name="Hilario E."/>
            <person name="Nardozza S."/>
            <person name="Fraser L."/>
            <person name="Peng Y."/>
            <person name="Gunaseelan K."/>
            <person name="Simpson R."/>
            <person name="Tahir J."/>
            <person name="Deroles S.C."/>
            <person name="Templeton K."/>
            <person name="Luo Z."/>
            <person name="Davy M."/>
            <person name="Cheng C."/>
            <person name="McNeilage M."/>
            <person name="Scaglione D."/>
            <person name="Liu Y."/>
            <person name="Zhang Q."/>
            <person name="Datson P."/>
            <person name="De Silva N."/>
            <person name="Gardiner S.E."/>
            <person name="Bassett H."/>
            <person name="Chagne D."/>
            <person name="McCallum J."/>
            <person name="Dzierzon H."/>
            <person name="Deng C."/>
            <person name="Wang Y.Y."/>
            <person name="Barron L."/>
            <person name="Manako K."/>
            <person name="Bowen J."/>
            <person name="Foster T.M."/>
            <person name="Erridge Z.A."/>
            <person name="Tiffin H."/>
            <person name="Waite C.N."/>
            <person name="Davies K.M."/>
            <person name="Grierson E.P."/>
            <person name="Laing W.A."/>
            <person name="Kirk R."/>
            <person name="Chen X."/>
            <person name="Wood M."/>
            <person name="Montefiori M."/>
            <person name="Brummell D.A."/>
            <person name="Schwinn K.E."/>
            <person name="Catanach A."/>
            <person name="Fullerton C."/>
            <person name="Li D."/>
            <person name="Meiyalaghan S."/>
            <person name="Nieuwenhuizen N."/>
            <person name="Read N."/>
            <person name="Prakash R."/>
            <person name="Hunter D."/>
            <person name="Zhang H."/>
            <person name="McKenzie M."/>
            <person name="Knabel M."/>
            <person name="Harris A."/>
            <person name="Allan A.C."/>
            <person name="Gleave A."/>
            <person name="Chen A."/>
            <person name="Janssen B.J."/>
            <person name="Plunkett B."/>
            <person name="Ampomah-Dwamena C."/>
            <person name="Voogd C."/>
            <person name="Leif D."/>
            <person name="Lafferty D."/>
            <person name="Souleyre E.J.F."/>
            <person name="Varkonyi-Gasic E."/>
            <person name="Gambi F."/>
            <person name="Hanley J."/>
            <person name="Yao J.L."/>
            <person name="Cheung J."/>
            <person name="David K.M."/>
            <person name="Warren B."/>
            <person name="Marsh K."/>
            <person name="Snowden K.C."/>
            <person name="Lin-Wang K."/>
            <person name="Brian L."/>
            <person name="Martinez-Sanchez M."/>
            <person name="Wang M."/>
            <person name="Ileperuma N."/>
            <person name="Macnee N."/>
            <person name="Campin R."/>
            <person name="McAtee P."/>
            <person name="Drummond R.S.M."/>
            <person name="Espley R.V."/>
            <person name="Ireland H.S."/>
            <person name="Wu R."/>
            <person name="Atkinson R.G."/>
            <person name="Karunairetnam S."/>
            <person name="Bulley S."/>
            <person name="Chunkath S."/>
            <person name="Hanley Z."/>
            <person name="Storey R."/>
            <person name="Thrimawithana A.H."/>
            <person name="Thomson S."/>
            <person name="David C."/>
            <person name="Testolin R."/>
            <person name="Huang H."/>
            <person name="Hellens R.P."/>
            <person name="Schaffer R.J."/>
        </authorList>
    </citation>
    <scope>NUCLEOTIDE SEQUENCE [LARGE SCALE GENOMIC DNA]</scope>
    <source>
        <strain evidence="12">cv. Red5</strain>
    </source>
</reference>
<dbReference type="GO" id="GO:0006508">
    <property type="term" value="P:proteolysis"/>
    <property type="evidence" value="ECO:0007669"/>
    <property type="project" value="UniProtKB-KW"/>
</dbReference>
<evidence type="ECO:0000256" key="1">
    <source>
        <dbReference type="ARBA" id="ARBA00004613"/>
    </source>
</evidence>
<evidence type="ECO:0000256" key="4">
    <source>
        <dbReference type="ARBA" id="ARBA00022645"/>
    </source>
</evidence>
<dbReference type="PROSITE" id="PS00131">
    <property type="entry name" value="CARBOXYPEPT_SER_SER"/>
    <property type="match status" value="1"/>
</dbReference>